<organism evidence="1 2">
    <name type="scientific">Dissostichus eleginoides</name>
    <name type="common">Patagonian toothfish</name>
    <name type="synonym">Dissostichus amissus</name>
    <dbReference type="NCBI Taxonomy" id="100907"/>
    <lineage>
        <taxon>Eukaryota</taxon>
        <taxon>Metazoa</taxon>
        <taxon>Chordata</taxon>
        <taxon>Craniata</taxon>
        <taxon>Vertebrata</taxon>
        <taxon>Euteleostomi</taxon>
        <taxon>Actinopterygii</taxon>
        <taxon>Neopterygii</taxon>
        <taxon>Teleostei</taxon>
        <taxon>Neoteleostei</taxon>
        <taxon>Acanthomorphata</taxon>
        <taxon>Eupercaria</taxon>
        <taxon>Perciformes</taxon>
        <taxon>Notothenioidei</taxon>
        <taxon>Nototheniidae</taxon>
        <taxon>Dissostichus</taxon>
    </lineage>
</organism>
<protein>
    <submittedName>
        <fullName evidence="1">Ras association domain containing protein 4</fullName>
    </submittedName>
</protein>
<name>A0AAD9FNG3_DISEL</name>
<evidence type="ECO:0000313" key="2">
    <source>
        <dbReference type="Proteomes" id="UP001228049"/>
    </source>
</evidence>
<evidence type="ECO:0000313" key="1">
    <source>
        <dbReference type="EMBL" id="KAK1905435.1"/>
    </source>
</evidence>
<proteinExistence type="predicted"/>
<dbReference type="EMBL" id="JASDAP010000003">
    <property type="protein sequence ID" value="KAK1905435.1"/>
    <property type="molecule type" value="Genomic_DNA"/>
</dbReference>
<reference evidence="1" key="1">
    <citation type="submission" date="2023-04" db="EMBL/GenBank/DDBJ databases">
        <title>Chromosome-level genome of Chaenocephalus aceratus.</title>
        <authorList>
            <person name="Park H."/>
        </authorList>
    </citation>
    <scope>NUCLEOTIDE SEQUENCE</scope>
    <source>
        <strain evidence="1">DE</strain>
        <tissue evidence="1">Muscle</tissue>
    </source>
</reference>
<comment type="caution">
    <text evidence="1">The sequence shown here is derived from an EMBL/GenBank/DDBJ whole genome shotgun (WGS) entry which is preliminary data.</text>
</comment>
<keyword evidence="2" id="KW-1185">Reference proteome</keyword>
<gene>
    <name evidence="1" type="ORF">KUDE01_012617</name>
</gene>
<dbReference type="AlphaFoldDB" id="A0AAD9FNG3"/>
<dbReference type="Proteomes" id="UP001228049">
    <property type="component" value="Unassembled WGS sequence"/>
</dbReference>
<sequence>METELWEECTRYIKAVTCESVRRDEIVWCFMFDLFALNAARPEGMKTDNQRYTGYIAGGYTEEEDAVFYDSGDESGGGQSWTLVTMVERQTYVKLSEEKLIPKSHILSLLRTYNCYHEGKNFQLRTREDIRYCKMGETHGRAGTSLTSTLIFRQIMRTNNLRPYKLPIWQQFSSQTFIPGSFPT</sequence>
<accession>A0AAD9FNG3</accession>